<evidence type="ECO:0000256" key="1">
    <source>
        <dbReference type="ARBA" id="ARBA00004300"/>
    </source>
</evidence>
<keyword evidence="5" id="KW-1017">Isopeptide bond</keyword>
<evidence type="ECO:0000256" key="5">
    <source>
        <dbReference type="ARBA" id="ARBA00022499"/>
    </source>
</evidence>
<dbReference type="InParanoid" id="G3AIJ9"/>
<dbReference type="Proteomes" id="UP000000709">
    <property type="component" value="Unassembled WGS sequence"/>
</dbReference>
<dbReference type="PANTHER" id="PTHR13034">
    <property type="entry name" value="DYNACTIN P62 SUBUNIT"/>
    <property type="match status" value="1"/>
</dbReference>
<accession>G3AIJ9</accession>
<keyword evidence="15" id="KW-1185">Reference proteome</keyword>
<keyword evidence="4" id="KW-0963">Cytoplasm</keyword>
<keyword evidence="8" id="KW-0007">Acetylation</keyword>
<evidence type="ECO:0000256" key="3">
    <source>
        <dbReference type="ARBA" id="ARBA00004657"/>
    </source>
</evidence>
<evidence type="ECO:0000256" key="10">
    <source>
        <dbReference type="ARBA" id="ARBA00023212"/>
    </source>
</evidence>
<dbReference type="AlphaFoldDB" id="G3AIJ9"/>
<proteinExistence type="inferred from homology"/>
<dbReference type="GO" id="GO:0005869">
    <property type="term" value="C:dynactin complex"/>
    <property type="evidence" value="ECO:0007669"/>
    <property type="project" value="InterPro"/>
</dbReference>
<evidence type="ECO:0000256" key="2">
    <source>
        <dbReference type="ARBA" id="ARBA00004529"/>
    </source>
</evidence>
<organism evidence="15">
    <name type="scientific">Spathaspora passalidarum (strain NRRL Y-27907 / 11-Y1)</name>
    <dbReference type="NCBI Taxonomy" id="619300"/>
    <lineage>
        <taxon>Eukaryota</taxon>
        <taxon>Fungi</taxon>
        <taxon>Dikarya</taxon>
        <taxon>Ascomycota</taxon>
        <taxon>Saccharomycotina</taxon>
        <taxon>Pichiomycetes</taxon>
        <taxon>Debaryomycetaceae</taxon>
        <taxon>Spathaspora</taxon>
    </lineage>
</organism>
<comment type="similarity">
    <text evidence="11">Belongs to the dynactin subunit 4 family.</text>
</comment>
<dbReference type="STRING" id="619300.G3AIJ9"/>
<evidence type="ECO:0000256" key="4">
    <source>
        <dbReference type="ARBA" id="ARBA00022490"/>
    </source>
</evidence>
<dbReference type="RefSeq" id="XP_007373299.1">
    <property type="nucleotide sequence ID" value="XM_007373237.1"/>
</dbReference>
<dbReference type="InterPro" id="IPR008603">
    <property type="entry name" value="DCTN4"/>
</dbReference>
<evidence type="ECO:0000313" key="14">
    <source>
        <dbReference type="EMBL" id="EGW33715.1"/>
    </source>
</evidence>
<comment type="subcellular location">
    <subcellularLocation>
        <location evidence="1">Cytoplasm</location>
        <location evidence="1">Cytoskeleton</location>
        <location evidence="1">Microtubule organizing center</location>
        <location evidence="1">Centrosome</location>
    </subcellularLocation>
    <subcellularLocation>
        <location evidence="2">Cytoplasm</location>
        <location evidence="2">Cytoskeleton</location>
        <location evidence="2">Stress fiber</location>
    </subcellularLocation>
    <subcellularLocation>
        <location evidence="3">Cytoplasm</location>
        <location evidence="3">Myofibril</location>
    </subcellularLocation>
</comment>
<evidence type="ECO:0000256" key="9">
    <source>
        <dbReference type="ARBA" id="ARBA00023054"/>
    </source>
</evidence>
<dbReference type="eggNOG" id="ENOG502S8A6">
    <property type="taxonomic scope" value="Eukaryota"/>
</dbReference>
<keyword evidence="9" id="KW-0175">Coiled coil</keyword>
<evidence type="ECO:0000313" key="15">
    <source>
        <dbReference type="Proteomes" id="UP000000709"/>
    </source>
</evidence>
<evidence type="ECO:0000256" key="12">
    <source>
        <dbReference type="ARBA" id="ARBA00034864"/>
    </source>
</evidence>
<dbReference type="OrthoDB" id="283815at2759"/>
<evidence type="ECO:0000256" key="6">
    <source>
        <dbReference type="ARBA" id="ARBA00022553"/>
    </source>
</evidence>
<dbReference type="KEGG" id="spaa:SPAPADRAFT_70001"/>
<name>G3AIJ9_SPAPN</name>
<evidence type="ECO:0000256" key="7">
    <source>
        <dbReference type="ARBA" id="ARBA00022843"/>
    </source>
</evidence>
<dbReference type="GO" id="GO:0001725">
    <property type="term" value="C:stress fiber"/>
    <property type="evidence" value="ECO:0007669"/>
    <property type="project" value="UniProtKB-SubCell"/>
</dbReference>
<protein>
    <recommendedName>
        <fullName evidence="12">Dynactin subunit 4</fullName>
    </recommendedName>
</protein>
<reference evidence="14 15" key="1">
    <citation type="journal article" date="2011" name="Proc. Natl. Acad. Sci. U.S.A.">
        <title>Comparative genomics of xylose-fermenting fungi for enhanced biofuel production.</title>
        <authorList>
            <person name="Wohlbach D.J."/>
            <person name="Kuo A."/>
            <person name="Sato T.K."/>
            <person name="Potts K.M."/>
            <person name="Salamov A.A."/>
            <person name="LaButti K.M."/>
            <person name="Sun H."/>
            <person name="Clum A."/>
            <person name="Pangilinan J.L."/>
            <person name="Lindquist E.A."/>
            <person name="Lucas S."/>
            <person name="Lapidus A."/>
            <person name="Jin M."/>
            <person name="Gunawan C."/>
            <person name="Balan V."/>
            <person name="Dale B.E."/>
            <person name="Jeffries T.W."/>
            <person name="Zinkel R."/>
            <person name="Barry K.W."/>
            <person name="Grigoriev I.V."/>
            <person name="Gasch A.P."/>
        </authorList>
    </citation>
    <scope>NUCLEOTIDE SEQUENCE [LARGE SCALE GENOMIC DNA]</scope>
    <source>
        <strain evidence="15">NRRL Y-27907 / 11-Y1</strain>
    </source>
</reference>
<dbReference type="GeneID" id="18875300"/>
<keyword evidence="7" id="KW-0832">Ubl conjugation</keyword>
<evidence type="ECO:0000256" key="13">
    <source>
        <dbReference type="ARBA" id="ARBA00093507"/>
    </source>
</evidence>
<keyword evidence="6" id="KW-0597">Phosphoprotein</keyword>
<dbReference type="PANTHER" id="PTHR13034:SF2">
    <property type="entry name" value="DYNACTIN SUBUNIT 4"/>
    <property type="match status" value="1"/>
</dbReference>
<dbReference type="Pfam" id="PF05502">
    <property type="entry name" value="Dynactin_p62"/>
    <property type="match status" value="1"/>
</dbReference>
<keyword evidence="10" id="KW-0206">Cytoskeleton</keyword>
<sequence>MSLIYNDSRIYCSDTPFDPNNINTNLTFPLSHLFFCPICQEPRATHQTSYDIESKFCANCLTDYSNNKNLTHCIKNCFECPDCHANLSITMTDHDNKGKSFNFNCVYCEYSYVTSVIYKPKSLHAIVDDEKRANPDSFHQLCDAIRKGVLGPEEEKSPVSKNIELMLQQTRRQEQTPTPPTELDLTIKSYPQARKLTTKTSHRCCKCHNLVLAYANDKTQPTINKFAVKFSAVDYLPTISISNLFNGEKFSSQVLKKWNGTTILMIHLINPMSVKCTVNISIPSSYNVAPEVNCKITIPLNQVTLGPTSTNLIKTIPSCFLTSNTPTGKRELILRKGDVMHKPPASFEEVEENLNNFVERGINWYSIPVIINLDGSNTFNFRLPVYITLKSELPDVLKKIPGHDALSVGYWNVIDLGSVSLV</sequence>
<evidence type="ECO:0000256" key="8">
    <source>
        <dbReference type="ARBA" id="ARBA00022990"/>
    </source>
</evidence>
<gene>
    <name evidence="14" type="ORF">SPAPADRAFT_70001</name>
</gene>
<dbReference type="EMBL" id="GL996500">
    <property type="protein sequence ID" value="EGW33715.1"/>
    <property type="molecule type" value="Genomic_DNA"/>
</dbReference>
<evidence type="ECO:0000256" key="11">
    <source>
        <dbReference type="ARBA" id="ARBA00034776"/>
    </source>
</evidence>
<dbReference type="OMA" id="KNCFECP"/>
<comment type="subunit">
    <text evidence="13">Subunit of dynactin, a multiprotein complex part of a tripartite complex with dynein and a adapter, such as BICDL1, BICD2 or HOOK3. The dynactin complex is built around ACTR1A/ACTB filament and consists of an actin-related filament composed of a shoulder domain, a pointed end and a barbed end. Its length is defined by its flexible shoulder domain. The soulder is composed of 2 DCTN1 subunits, 4 DCTN2 and 2 DCTN3. The 4 DCNT2 (via N-terminus) bind the ACTR1A filament and act as molecular rulers to determine the length. The pointed end is important for binding dynein-dynactin cargo adapters. Consists of 4 subunits: ACTR10, DCNT4, DCTN5 and DCTN6. The barbed end is composed of a CAPZA1:CAPZB heterodimers, which binds ACTR1A/ACTB filament and dynactin and stabilizes dynactin. Interacts with ATP7B, but not ATP7A, in a copper-dependent manner. Interacts with ANK2; this interaction is required for localization at costameres. Interacts with N4BP2L1.</text>
</comment>
<dbReference type="HOGENOM" id="CLU_051239_0_0_1"/>